<protein>
    <submittedName>
        <fullName evidence="2">Uncharacterized protein</fullName>
    </submittedName>
</protein>
<name>A0AA51MMB3_9GAMM</name>
<dbReference type="AlphaFoldDB" id="A0AA51MMB3"/>
<dbReference type="EMBL" id="CP133217">
    <property type="protein sequence ID" value="WML86535.1"/>
    <property type="molecule type" value="Genomic_DNA"/>
</dbReference>
<evidence type="ECO:0000313" key="2">
    <source>
        <dbReference type="EMBL" id="WML86535.1"/>
    </source>
</evidence>
<dbReference type="EMBL" id="JAVFKN010000011">
    <property type="protein sequence ID" value="MDQ5768783.1"/>
    <property type="molecule type" value="Genomic_DNA"/>
</dbReference>
<evidence type="ECO:0000313" key="3">
    <source>
        <dbReference type="Proteomes" id="UP001223336"/>
    </source>
</evidence>
<dbReference type="Proteomes" id="UP001223336">
    <property type="component" value="Unassembled WGS sequence"/>
</dbReference>
<keyword evidence="3" id="KW-1185">Reference proteome</keyword>
<accession>A0AA51MMB3</accession>
<organism evidence="2">
    <name type="scientific">Thiothrix subterranea</name>
    <dbReference type="NCBI Taxonomy" id="2735563"/>
    <lineage>
        <taxon>Bacteria</taxon>
        <taxon>Pseudomonadati</taxon>
        <taxon>Pseudomonadota</taxon>
        <taxon>Gammaproteobacteria</taxon>
        <taxon>Thiotrichales</taxon>
        <taxon>Thiotrichaceae</taxon>
        <taxon>Thiothrix</taxon>
    </lineage>
</organism>
<proteinExistence type="predicted"/>
<evidence type="ECO:0000313" key="1">
    <source>
        <dbReference type="EMBL" id="MDQ5768783.1"/>
    </source>
</evidence>
<dbReference type="Proteomes" id="UP001229862">
    <property type="component" value="Chromosome"/>
</dbReference>
<reference evidence="2 3" key="1">
    <citation type="submission" date="2023-08" db="EMBL/GenBank/DDBJ databases">
        <title>New molecular markers tilS and rpoB for phylogenetic and monitoring studies of the genus Thiothrix biodiversity.</title>
        <authorList>
            <person name="Ravin N.V."/>
            <person name="Smolyakov D."/>
            <person name="Markov N.D."/>
            <person name="Beletsky A.V."/>
            <person name="Mardanov A.V."/>
            <person name="Rudenko T.S."/>
            <person name="Grabovich M.Y."/>
        </authorList>
    </citation>
    <scope>NUCLEOTIDE SEQUENCE</scope>
    <source>
        <strain evidence="2">DNT52</strain>
        <strain evidence="1 3">H33</strain>
    </source>
</reference>
<dbReference type="PROSITE" id="PS51257">
    <property type="entry name" value="PROKAR_LIPOPROTEIN"/>
    <property type="match status" value="1"/>
</dbReference>
<dbReference type="RefSeq" id="WP_308134751.1">
    <property type="nucleotide sequence ID" value="NZ_CP133197.1"/>
</dbReference>
<sequence>MKNRNIDMMTKPNFVINFSPILLTTLLVGAGCQMIDSTAVAENTPTITQHQTIPLTKSTTSPVPILLKPKPLAINNTLEPKKVTLETLASNSMEMAEQKANSNNSVVRVKRKKSEVVTDSAGSSNLSAITSTALKIAEDNANGQQANALQHQAALKRLVEQHFQQ</sequence>
<gene>
    <name evidence="1" type="ORF">RCC75_09600</name>
    <name evidence="2" type="ORF">RCG00_19905</name>
</gene>